<proteinExistence type="inferred from homology"/>
<dbReference type="Pfam" id="PF00149">
    <property type="entry name" value="Metallophos"/>
    <property type="match status" value="1"/>
</dbReference>
<evidence type="ECO:0000313" key="8">
    <source>
        <dbReference type="Proteomes" id="UP000094936"/>
    </source>
</evidence>
<evidence type="ECO:0000256" key="4">
    <source>
        <dbReference type="ARBA" id="ARBA00025742"/>
    </source>
</evidence>
<dbReference type="InterPro" id="IPR046379">
    <property type="entry name" value="cAMP_phosphodiest_CpdA"/>
</dbReference>
<name>A0A1C3EQ60_9GAMM</name>
<keyword evidence="1 5" id="KW-0479">Metal-binding</keyword>
<keyword evidence="2 5" id="KW-0378">Hydrolase</keyword>
<feature type="binding site" evidence="5">
    <location>
        <position position="93"/>
    </location>
    <ligand>
        <name>Fe cation</name>
        <dbReference type="ChEBI" id="CHEBI:24875"/>
        <label>2</label>
    </ligand>
</feature>
<evidence type="ECO:0000256" key="1">
    <source>
        <dbReference type="ARBA" id="ARBA00022723"/>
    </source>
</evidence>
<dbReference type="STRING" id="1080227.A8L45_04295"/>
<evidence type="ECO:0000256" key="2">
    <source>
        <dbReference type="ARBA" id="ARBA00022801"/>
    </source>
</evidence>
<dbReference type="Gene3D" id="3.60.21.10">
    <property type="match status" value="1"/>
</dbReference>
<dbReference type="HAMAP" id="MF_00905">
    <property type="entry name" value="cAMP_phosphodiest_CpdA"/>
    <property type="match status" value="1"/>
</dbReference>
<dbReference type="GO" id="GO:0000166">
    <property type="term" value="F:nucleotide binding"/>
    <property type="evidence" value="ECO:0007669"/>
    <property type="project" value="UniProtKB-UniRule"/>
</dbReference>
<keyword evidence="3 5" id="KW-0408">Iron</keyword>
<protein>
    <recommendedName>
        <fullName evidence="5">3',5'-cyclic adenosine monophosphate phosphodiesterase CpdA</fullName>
        <shortName evidence="5">3',5'-cyclic AMP phosphodiesterase</shortName>
        <shortName evidence="5">cAMP phosphodiesterase</shortName>
        <ecNumber evidence="5">3.1.4.53</ecNumber>
    </recommendedName>
</protein>
<dbReference type="InterPro" id="IPR004843">
    <property type="entry name" value="Calcineurin-like_PHP"/>
</dbReference>
<feature type="binding site" evidence="5">
    <location>
        <position position="21"/>
    </location>
    <ligand>
        <name>Fe cation</name>
        <dbReference type="ChEBI" id="CHEBI:24875"/>
        <label>1</label>
    </ligand>
</feature>
<evidence type="ECO:0000256" key="5">
    <source>
        <dbReference type="HAMAP-Rule" id="MF_00905"/>
    </source>
</evidence>
<dbReference type="InterPro" id="IPR029052">
    <property type="entry name" value="Metallo-depent_PP-like"/>
</dbReference>
<comment type="caution">
    <text evidence="7">The sequence shown here is derived from an EMBL/GenBank/DDBJ whole genome shotgun (WGS) entry which is preliminary data.</text>
</comment>
<comment type="cofactor">
    <cofactor evidence="5">
        <name>Fe(2+)</name>
        <dbReference type="ChEBI" id="CHEBI:29033"/>
    </cofactor>
    <text evidence="5">Binds 2 Fe(2+) ions per subunit.</text>
</comment>
<feature type="binding site" evidence="5">
    <location>
        <begin position="93"/>
        <end position="94"/>
    </location>
    <ligand>
        <name>AMP</name>
        <dbReference type="ChEBI" id="CHEBI:456215"/>
    </ligand>
</feature>
<gene>
    <name evidence="5" type="primary">cpdA</name>
    <name evidence="7" type="ORF">A8L45_04295</name>
</gene>
<dbReference type="GO" id="GO:0004115">
    <property type="term" value="F:3',5'-cyclic-AMP phosphodiesterase activity"/>
    <property type="evidence" value="ECO:0007669"/>
    <property type="project" value="UniProtKB-UniRule"/>
</dbReference>
<dbReference type="CDD" id="cd07402">
    <property type="entry name" value="MPP_GpdQ"/>
    <property type="match status" value="1"/>
</dbReference>
<dbReference type="GO" id="GO:0046872">
    <property type="term" value="F:metal ion binding"/>
    <property type="evidence" value="ECO:0007669"/>
    <property type="project" value="UniProtKB-UniRule"/>
</dbReference>
<dbReference type="InterPro" id="IPR026575">
    <property type="entry name" value="GpdQ/CpdA-like"/>
</dbReference>
<feature type="binding site" evidence="5">
    <location>
        <position position="23"/>
    </location>
    <ligand>
        <name>Fe cation</name>
        <dbReference type="ChEBI" id="CHEBI:24875"/>
        <label>1</label>
    </ligand>
</feature>
<sequence length="274" mass="30916">MRTCESLDGQDGVVRLLQITDTHLFSDIHGSLLGVNTLDSFRAVVDKIIAENRYFDAVIATGDLSQDHTAESYRLFVEGVAKFDVPCFWLPGNHDHQPEMIDVLNQKPMVRADRVMLGDHWQMILLDSQVAGVPFGELSESELAKLVSFIDEYPERHTLILLHHHPLLAGSAWLDQHKLRNHDALWQKLAPKKNVRAVVCGHIHQSLDKMHQDVRVLASPSTCIQFKPNSDDFAIDNLNPGWQWLELLPDGQLVSKVERLTGIDFKPDMGSSGY</sequence>
<reference evidence="7 8" key="1">
    <citation type="submission" date="2016-05" db="EMBL/GenBank/DDBJ databases">
        <title>Genomic Taxonomy of the Vibrionaceae.</title>
        <authorList>
            <person name="Gomez-Gil B."/>
            <person name="Enciso-Ibarra J."/>
        </authorList>
    </citation>
    <scope>NUCLEOTIDE SEQUENCE [LARGE SCALE GENOMIC DNA]</scope>
    <source>
        <strain evidence="7 8">CAIM 1920</strain>
    </source>
</reference>
<dbReference type="AlphaFoldDB" id="A0A1C3EQ60"/>
<feature type="binding site" evidence="5">
    <location>
        <position position="63"/>
    </location>
    <ligand>
        <name>Fe cation</name>
        <dbReference type="ChEBI" id="CHEBI:24875"/>
        <label>2</label>
    </ligand>
</feature>
<keyword evidence="5" id="KW-0547">Nucleotide-binding</keyword>
<organism evidence="7 8">
    <name type="scientific">Veronia pacifica</name>
    <dbReference type="NCBI Taxonomy" id="1080227"/>
    <lineage>
        <taxon>Bacteria</taxon>
        <taxon>Pseudomonadati</taxon>
        <taxon>Pseudomonadota</taxon>
        <taxon>Gammaproteobacteria</taxon>
        <taxon>Vibrionales</taxon>
        <taxon>Vibrionaceae</taxon>
        <taxon>Veronia</taxon>
    </lineage>
</organism>
<dbReference type="SUPFAM" id="SSF56300">
    <property type="entry name" value="Metallo-dependent phosphatases"/>
    <property type="match status" value="1"/>
</dbReference>
<feature type="binding site" evidence="5">
    <location>
        <position position="204"/>
    </location>
    <ligand>
        <name>AMP</name>
        <dbReference type="ChEBI" id="CHEBI:456215"/>
    </ligand>
</feature>
<comment type="similarity">
    <text evidence="4 5">Belongs to the cyclic nucleotide phosphodiesterase class-III family.</text>
</comment>
<keyword evidence="5" id="KW-0114">cAMP</keyword>
<comment type="catalytic activity">
    <reaction evidence="5">
        <text>3',5'-cyclic AMP + H2O = AMP + H(+)</text>
        <dbReference type="Rhea" id="RHEA:25277"/>
        <dbReference type="ChEBI" id="CHEBI:15377"/>
        <dbReference type="ChEBI" id="CHEBI:15378"/>
        <dbReference type="ChEBI" id="CHEBI:58165"/>
        <dbReference type="ChEBI" id="CHEBI:456215"/>
        <dbReference type="EC" id="3.1.4.53"/>
    </reaction>
</comment>
<keyword evidence="8" id="KW-1185">Reference proteome</keyword>
<dbReference type="EMBL" id="LYBM01000004">
    <property type="protein sequence ID" value="ODA35387.1"/>
    <property type="molecule type" value="Genomic_DNA"/>
</dbReference>
<dbReference type="RefSeq" id="WP_068899579.1">
    <property type="nucleotide sequence ID" value="NZ_JBHUIF010000003.1"/>
</dbReference>
<dbReference type="PANTHER" id="PTHR42988">
    <property type="entry name" value="PHOSPHOHYDROLASE"/>
    <property type="match status" value="1"/>
</dbReference>
<feature type="binding site" evidence="5">
    <location>
        <position position="202"/>
    </location>
    <ligand>
        <name>Fe cation</name>
        <dbReference type="ChEBI" id="CHEBI:24875"/>
        <label>2</label>
    </ligand>
</feature>
<dbReference type="InterPro" id="IPR050884">
    <property type="entry name" value="CNP_phosphodiesterase-III"/>
</dbReference>
<dbReference type="OrthoDB" id="9784378at2"/>
<feature type="binding site" evidence="5">
    <location>
        <position position="63"/>
    </location>
    <ligand>
        <name>Fe cation</name>
        <dbReference type="ChEBI" id="CHEBI:24875"/>
        <label>1</label>
    </ligand>
</feature>
<comment type="function">
    <text evidence="5">Hydrolyzes cAMP to 5'-AMP. Plays an important regulatory role in modulating the intracellular concentration of cAMP, thereby influencing cAMP-dependent processes.</text>
</comment>
<feature type="binding site" evidence="5">
    <location>
        <position position="63"/>
    </location>
    <ligand>
        <name>AMP</name>
        <dbReference type="ChEBI" id="CHEBI:456215"/>
    </ligand>
</feature>
<dbReference type="EC" id="3.1.4.53" evidence="5"/>
<feature type="domain" description="Calcineurin-like phosphoesterase" evidence="6">
    <location>
        <begin position="15"/>
        <end position="205"/>
    </location>
</feature>
<dbReference type="NCBIfam" id="NF008359">
    <property type="entry name" value="PRK11148.1"/>
    <property type="match status" value="1"/>
</dbReference>
<feature type="binding site" evidence="5">
    <location>
        <position position="163"/>
    </location>
    <ligand>
        <name>Fe cation</name>
        <dbReference type="ChEBI" id="CHEBI:24875"/>
        <label>2</label>
    </ligand>
</feature>
<dbReference type="PANTHER" id="PTHR42988:SF2">
    <property type="entry name" value="CYCLIC NUCLEOTIDE PHOSPHODIESTERASE CBUA0032-RELATED"/>
    <property type="match status" value="1"/>
</dbReference>
<accession>A0A1C3EQ60</accession>
<feature type="binding site" evidence="5">
    <location>
        <position position="204"/>
    </location>
    <ligand>
        <name>Fe cation</name>
        <dbReference type="ChEBI" id="CHEBI:24875"/>
        <label>1</label>
    </ligand>
</feature>
<evidence type="ECO:0000256" key="3">
    <source>
        <dbReference type="ARBA" id="ARBA00023004"/>
    </source>
</evidence>
<evidence type="ECO:0000259" key="6">
    <source>
        <dbReference type="Pfam" id="PF00149"/>
    </source>
</evidence>
<feature type="binding site" evidence="5">
    <location>
        <position position="23"/>
    </location>
    <ligand>
        <name>AMP</name>
        <dbReference type="ChEBI" id="CHEBI:456215"/>
    </ligand>
</feature>
<dbReference type="Proteomes" id="UP000094936">
    <property type="component" value="Unassembled WGS sequence"/>
</dbReference>
<evidence type="ECO:0000313" key="7">
    <source>
        <dbReference type="EMBL" id="ODA35387.1"/>
    </source>
</evidence>